<comment type="caution">
    <text evidence="2">The sequence shown here is derived from an EMBL/GenBank/DDBJ whole genome shotgun (WGS) entry which is preliminary data.</text>
</comment>
<keyword evidence="1" id="KW-0732">Signal</keyword>
<evidence type="ECO:0000313" key="2">
    <source>
        <dbReference type="EMBL" id="MBB3047651.1"/>
    </source>
</evidence>
<gene>
    <name evidence="2" type="ORF">FHR99_001917</name>
</gene>
<accession>A0A7W4W539</accession>
<proteinExistence type="predicted"/>
<evidence type="ECO:0008006" key="4">
    <source>
        <dbReference type="Google" id="ProtNLM"/>
    </source>
</evidence>
<evidence type="ECO:0000256" key="1">
    <source>
        <dbReference type="SAM" id="SignalP"/>
    </source>
</evidence>
<dbReference type="EMBL" id="JACHWY010000002">
    <property type="protein sequence ID" value="MBB3047651.1"/>
    <property type="molecule type" value="Genomic_DNA"/>
</dbReference>
<dbReference type="Gene3D" id="2.40.160.170">
    <property type="match status" value="1"/>
</dbReference>
<feature type="chain" id="PRO_5030585458" description="Outer membrane protein beta-barrel domain-containing protein" evidence="1">
    <location>
        <begin position="24"/>
        <end position="233"/>
    </location>
</feature>
<protein>
    <recommendedName>
        <fullName evidence="4">Outer membrane protein beta-barrel domain-containing protein</fullName>
    </recommendedName>
</protein>
<organism evidence="2 3">
    <name type="scientific">Litorivivens lipolytica</name>
    <dbReference type="NCBI Taxonomy" id="1524264"/>
    <lineage>
        <taxon>Bacteria</taxon>
        <taxon>Pseudomonadati</taxon>
        <taxon>Pseudomonadota</taxon>
        <taxon>Gammaproteobacteria</taxon>
        <taxon>Litorivivens</taxon>
    </lineage>
</organism>
<keyword evidence="3" id="KW-1185">Reference proteome</keyword>
<dbReference type="Proteomes" id="UP000537130">
    <property type="component" value="Unassembled WGS sequence"/>
</dbReference>
<dbReference type="RefSeq" id="WP_183410421.1">
    <property type="nucleotide sequence ID" value="NZ_JACHWY010000002.1"/>
</dbReference>
<name>A0A7W4W539_9GAMM</name>
<evidence type="ECO:0000313" key="3">
    <source>
        <dbReference type="Proteomes" id="UP000537130"/>
    </source>
</evidence>
<dbReference type="AlphaFoldDB" id="A0A7W4W539"/>
<sequence length="233" mass="25544">MYRSLTGGLLTLLLLTFSTASQAQITTRLQASDIGLGAEVGYRWESPFGLRAGFLVGDLDVDFEAEDNNGIQGDELEYDSDVDLENSYLLADWHPWNGIFRVSAGTFFNNSGATVITRCNAQAPVQQLATCEFGNSRYSSAVLGEVTTKVDFDQVAPYLGIGWGHRAQNGFAFNADLGVIHVGAAKVEMTSSGSCGSDPQCREQIEQEEKEIQDELDKYEWLPFVSLGVSYHF</sequence>
<reference evidence="2 3" key="1">
    <citation type="submission" date="2020-08" db="EMBL/GenBank/DDBJ databases">
        <title>Genomic Encyclopedia of Type Strains, Phase III (KMG-III): the genomes of soil and plant-associated and newly described type strains.</title>
        <authorList>
            <person name="Whitman W."/>
        </authorList>
    </citation>
    <scope>NUCLEOTIDE SEQUENCE [LARGE SCALE GENOMIC DNA]</scope>
    <source>
        <strain evidence="2 3">CECT 8654</strain>
    </source>
</reference>
<feature type="signal peptide" evidence="1">
    <location>
        <begin position="1"/>
        <end position="23"/>
    </location>
</feature>